<dbReference type="InterPro" id="IPR003719">
    <property type="entry name" value="Phenazine_PhzF-like"/>
</dbReference>
<dbReference type="PIRSF" id="PIRSF016184">
    <property type="entry name" value="PhzC_PhzF"/>
    <property type="match status" value="1"/>
</dbReference>
<evidence type="ECO:0000256" key="1">
    <source>
        <dbReference type="ARBA" id="ARBA00008270"/>
    </source>
</evidence>
<dbReference type="Pfam" id="PF02567">
    <property type="entry name" value="PhzC-PhzF"/>
    <property type="match status" value="1"/>
</dbReference>
<dbReference type="SUPFAM" id="SSF54506">
    <property type="entry name" value="Diaminopimelate epimerase-like"/>
    <property type="match status" value="1"/>
</dbReference>
<protein>
    <submittedName>
        <fullName evidence="5">Uncharacterized protein</fullName>
    </submittedName>
</protein>
<organism evidence="4 5">
    <name type="scientific">Mesorhabditis belari</name>
    <dbReference type="NCBI Taxonomy" id="2138241"/>
    <lineage>
        <taxon>Eukaryota</taxon>
        <taxon>Metazoa</taxon>
        <taxon>Ecdysozoa</taxon>
        <taxon>Nematoda</taxon>
        <taxon>Chromadorea</taxon>
        <taxon>Rhabditida</taxon>
        <taxon>Rhabditina</taxon>
        <taxon>Rhabditomorpha</taxon>
        <taxon>Rhabditoidea</taxon>
        <taxon>Rhabditidae</taxon>
        <taxon>Mesorhabditinae</taxon>
        <taxon>Mesorhabditis</taxon>
    </lineage>
</organism>
<evidence type="ECO:0000313" key="4">
    <source>
        <dbReference type="Proteomes" id="UP000887575"/>
    </source>
</evidence>
<evidence type="ECO:0000256" key="2">
    <source>
        <dbReference type="ARBA" id="ARBA00023235"/>
    </source>
</evidence>
<sequence>MKRPAFLIDAFTNTKFAGNQAAVCLFEKKLADQEYQRIAAEFNLSETTYPVSLEEGKDFKTGSLFSLRWFTPTDEVPLCGHATLATSHVLFYEIGNANASLTFRTLSGDLIVKKADPQRVVMDFPQYSISYIPLSNLDSPFKQLFPEFTEGNLAMFQAIVKELIPENLKVIGVTIGIKAKKLLIVLDSETTSAEFATIHKNHPLIEIHPEGCTVRGVIVTMAPKNPEKQGFVDVNGRPFDYVCRYFAPWVGIAEDPATGSAQCALGPFWARVFERKQLYGLQAYPGRGAQFDVTLEENDRISITGTAVTVLRGEIDTE</sequence>
<name>A0AAF3FKM7_9BILA</name>
<proteinExistence type="inferred from homology"/>
<dbReference type="GO" id="GO:0016853">
    <property type="term" value="F:isomerase activity"/>
    <property type="evidence" value="ECO:0007669"/>
    <property type="project" value="UniProtKB-KW"/>
</dbReference>
<dbReference type="PANTHER" id="PTHR13774">
    <property type="entry name" value="PHENAZINE BIOSYNTHESIS PROTEIN"/>
    <property type="match status" value="1"/>
</dbReference>
<dbReference type="PANTHER" id="PTHR13774:SF17">
    <property type="entry name" value="PHENAZINE BIOSYNTHESIS-LIKE DOMAIN-CONTAINING PROTEIN"/>
    <property type="match status" value="1"/>
</dbReference>
<accession>A0AAF3FKM7</accession>
<feature type="active site" evidence="3">
    <location>
        <position position="46"/>
    </location>
</feature>
<dbReference type="Gene3D" id="3.10.310.10">
    <property type="entry name" value="Diaminopimelate Epimerase, Chain A, domain 1"/>
    <property type="match status" value="2"/>
</dbReference>
<keyword evidence="2" id="KW-0413">Isomerase</keyword>
<evidence type="ECO:0000256" key="3">
    <source>
        <dbReference type="PIRSR" id="PIRSR016184-1"/>
    </source>
</evidence>
<dbReference type="AlphaFoldDB" id="A0AAF3FKM7"/>
<keyword evidence="4" id="KW-1185">Reference proteome</keyword>
<reference evidence="5" key="1">
    <citation type="submission" date="2024-02" db="UniProtKB">
        <authorList>
            <consortium name="WormBaseParasite"/>
        </authorList>
    </citation>
    <scope>IDENTIFICATION</scope>
</reference>
<dbReference type="WBParaSite" id="MBELARI_LOCUS6630">
    <property type="protein sequence ID" value="MBELARI_LOCUS6630"/>
    <property type="gene ID" value="MBELARI_LOCUS6630"/>
</dbReference>
<evidence type="ECO:0000313" key="5">
    <source>
        <dbReference type="WBParaSite" id="MBELARI_LOCUS6630"/>
    </source>
</evidence>
<dbReference type="Proteomes" id="UP000887575">
    <property type="component" value="Unassembled WGS sequence"/>
</dbReference>
<dbReference type="NCBIfam" id="TIGR00654">
    <property type="entry name" value="PhzF_family"/>
    <property type="match status" value="1"/>
</dbReference>
<dbReference type="GO" id="GO:0005737">
    <property type="term" value="C:cytoplasm"/>
    <property type="evidence" value="ECO:0007669"/>
    <property type="project" value="TreeGrafter"/>
</dbReference>
<comment type="similarity">
    <text evidence="1">Belongs to the PhzF family.</text>
</comment>